<evidence type="ECO:0000256" key="4">
    <source>
        <dbReference type="ARBA" id="ARBA00022827"/>
    </source>
</evidence>
<dbReference type="SUPFAM" id="SSF55424">
    <property type="entry name" value="FAD/NAD-linked reductases, dimerisation (C-terminal) domain"/>
    <property type="match status" value="1"/>
</dbReference>
<keyword evidence="3" id="KW-0285">Flavoprotein</keyword>
<dbReference type="GO" id="GO:0016491">
    <property type="term" value="F:oxidoreductase activity"/>
    <property type="evidence" value="ECO:0007669"/>
    <property type="project" value="UniProtKB-KW"/>
</dbReference>
<evidence type="ECO:0000313" key="9">
    <source>
        <dbReference type="Proteomes" id="UP000298602"/>
    </source>
</evidence>
<dbReference type="SUPFAM" id="SSF51905">
    <property type="entry name" value="FAD/NAD(P)-binding domain"/>
    <property type="match status" value="1"/>
</dbReference>
<dbReference type="PANTHER" id="PTHR43429">
    <property type="entry name" value="PYRIDINE NUCLEOTIDE-DISULFIDE OXIDOREDUCTASE DOMAIN-CONTAINING"/>
    <property type="match status" value="1"/>
</dbReference>
<protein>
    <submittedName>
        <fullName evidence="8">Pyridine nucleotide-disulfide oxidoreductase</fullName>
    </submittedName>
</protein>
<dbReference type="InterPro" id="IPR016156">
    <property type="entry name" value="FAD/NAD-linked_Rdtase_dimer_sf"/>
</dbReference>
<keyword evidence="5" id="KW-0560">Oxidoreductase</keyword>
<keyword evidence="4" id="KW-0274">FAD</keyword>
<dbReference type="OrthoDB" id="9769238at2"/>
<evidence type="ECO:0000256" key="6">
    <source>
        <dbReference type="ARBA" id="ARBA00023284"/>
    </source>
</evidence>
<dbReference type="PRINTS" id="PR00411">
    <property type="entry name" value="PNDRDTASEI"/>
</dbReference>
<feature type="domain" description="Rhodanese" evidence="7">
    <location>
        <begin position="509"/>
        <end position="573"/>
    </location>
</feature>
<dbReference type="Pfam" id="PF00581">
    <property type="entry name" value="Rhodanese"/>
    <property type="match status" value="1"/>
</dbReference>
<dbReference type="InterPro" id="IPR004099">
    <property type="entry name" value="Pyr_nucl-diS_OxRdtase_dimer"/>
</dbReference>
<evidence type="ECO:0000256" key="3">
    <source>
        <dbReference type="ARBA" id="ARBA00022630"/>
    </source>
</evidence>
<dbReference type="Gene3D" id="3.50.50.60">
    <property type="entry name" value="FAD/NAD(P)-binding domain"/>
    <property type="match status" value="2"/>
</dbReference>
<dbReference type="SMART" id="SM00450">
    <property type="entry name" value="RHOD"/>
    <property type="match status" value="1"/>
</dbReference>
<evidence type="ECO:0000259" key="7">
    <source>
        <dbReference type="PROSITE" id="PS50206"/>
    </source>
</evidence>
<keyword evidence="9" id="KW-1185">Reference proteome</keyword>
<dbReference type="Proteomes" id="UP000298602">
    <property type="component" value="Chromosome"/>
</dbReference>
<dbReference type="InterPro" id="IPR050260">
    <property type="entry name" value="FAD-bd_OxRdtase"/>
</dbReference>
<dbReference type="Gene3D" id="3.40.250.10">
    <property type="entry name" value="Rhodanese-like domain"/>
    <property type="match status" value="1"/>
</dbReference>
<comment type="cofactor">
    <cofactor evidence="1">
        <name>FAD</name>
        <dbReference type="ChEBI" id="CHEBI:57692"/>
    </cofactor>
</comment>
<dbReference type="InterPro" id="IPR036873">
    <property type="entry name" value="Rhodanese-like_dom_sf"/>
</dbReference>
<gene>
    <name evidence="8" type="ORF">FDQ92_10480</name>
</gene>
<dbReference type="PANTHER" id="PTHR43429:SF1">
    <property type="entry name" value="NAD(P)H SULFUR OXIDOREDUCTASE (COA-DEPENDENT)"/>
    <property type="match status" value="1"/>
</dbReference>
<dbReference type="Pfam" id="PF07992">
    <property type="entry name" value="Pyr_redox_2"/>
    <property type="match status" value="1"/>
</dbReference>
<comment type="similarity">
    <text evidence="2">Belongs to the class-III pyridine nucleotide-disulfide oxidoreductase family.</text>
</comment>
<dbReference type="Pfam" id="PF02852">
    <property type="entry name" value="Pyr_redox_dim"/>
    <property type="match status" value="1"/>
</dbReference>
<accession>A0A4P8L7B7</accession>
<dbReference type="InterPro" id="IPR001763">
    <property type="entry name" value="Rhodanese-like_dom"/>
</dbReference>
<dbReference type="InterPro" id="IPR023753">
    <property type="entry name" value="FAD/NAD-binding_dom"/>
</dbReference>
<dbReference type="CDD" id="cd00158">
    <property type="entry name" value="RHOD"/>
    <property type="match status" value="1"/>
</dbReference>
<dbReference type="EMBL" id="CP040098">
    <property type="protein sequence ID" value="QCQ22552.1"/>
    <property type="molecule type" value="Genomic_DNA"/>
</dbReference>
<proteinExistence type="inferred from homology"/>
<name>A0A4P8L7B7_9BACT</name>
<evidence type="ECO:0000256" key="2">
    <source>
        <dbReference type="ARBA" id="ARBA00009130"/>
    </source>
</evidence>
<dbReference type="PRINTS" id="PR00368">
    <property type="entry name" value="FADPNR"/>
</dbReference>
<evidence type="ECO:0000313" key="8">
    <source>
        <dbReference type="EMBL" id="QCQ22552.1"/>
    </source>
</evidence>
<dbReference type="AlphaFoldDB" id="A0A4P8L7B7"/>
<dbReference type="KEGG" id="dax:FDQ92_10480"/>
<reference evidence="8 9" key="1">
    <citation type="submission" date="2019-05" db="EMBL/GenBank/DDBJ databases">
        <title>The Complete Genome Sequence of the n-alkane-degrading Desulfoglaeba alkanexedens ALDC reveals multiple alkylsuccinate synthase gene clusters.</title>
        <authorList>
            <person name="Callaghan A.V."/>
            <person name="Davidova I.A."/>
            <person name="Duncan K.E."/>
            <person name="Morris B."/>
            <person name="McInerney M.J."/>
        </authorList>
    </citation>
    <scope>NUCLEOTIDE SEQUENCE [LARGE SCALE GENOMIC DNA]</scope>
    <source>
        <strain evidence="8 9">ALDC</strain>
    </source>
</reference>
<dbReference type="RefSeq" id="WP_137424822.1">
    <property type="nucleotide sequence ID" value="NZ_CP040098.1"/>
</dbReference>
<evidence type="ECO:0000256" key="1">
    <source>
        <dbReference type="ARBA" id="ARBA00001974"/>
    </source>
</evidence>
<dbReference type="SUPFAM" id="SSF52821">
    <property type="entry name" value="Rhodanese/Cell cycle control phosphatase"/>
    <property type="match status" value="1"/>
</dbReference>
<evidence type="ECO:0000256" key="5">
    <source>
        <dbReference type="ARBA" id="ARBA00023002"/>
    </source>
</evidence>
<organism evidence="8 9">
    <name type="scientific">Desulfoglaeba alkanexedens ALDC</name>
    <dbReference type="NCBI Taxonomy" id="980445"/>
    <lineage>
        <taxon>Bacteria</taxon>
        <taxon>Pseudomonadati</taxon>
        <taxon>Thermodesulfobacteriota</taxon>
        <taxon>Syntrophobacteria</taxon>
        <taxon>Syntrophobacterales</taxon>
        <taxon>Syntrophobacteraceae</taxon>
        <taxon>Desulfoglaeba</taxon>
    </lineage>
</organism>
<dbReference type="PROSITE" id="PS50206">
    <property type="entry name" value="RHODANESE_3"/>
    <property type="match status" value="1"/>
</dbReference>
<dbReference type="InterPro" id="IPR036188">
    <property type="entry name" value="FAD/NAD-bd_sf"/>
</dbReference>
<reference evidence="8 9" key="2">
    <citation type="submission" date="2019-05" db="EMBL/GenBank/DDBJ databases">
        <authorList>
            <person name="Suflita J.M."/>
            <person name="Marks C.R."/>
        </authorList>
    </citation>
    <scope>NUCLEOTIDE SEQUENCE [LARGE SCALE GENOMIC DNA]</scope>
    <source>
        <strain evidence="8 9">ALDC</strain>
    </source>
</reference>
<keyword evidence="6" id="KW-0676">Redox-active center</keyword>
<sequence length="580" mass="62585">MDTKRVVIIGAVALGPKAACRIKRLQPDWDVVMVDRDEFISYGGCGIPYYISGEVTDLSELMKTSFHMLRTPEFFRDAKGVHVRTRTEAVSIDRKAKAVRLRDLDTGKEEDLAYDTLVLATGSVPNRLPVPGADLPGVTAVTDLHAAKAVKDRIAQGGVDRAVIVGAGAIGCEMAEALTDLWGVEATVVEIADQVLPGALDPDFARMVQRHMEEHGVTFHCGETVQEIATSDGDHPLRVKTSARTLETDLVITAVGVRPNSRLAADAGLLVSLRGGILVNGKLQTSDPDIYAGGDCIEVLHRITGKPFYFPQGSLANRQGRIIGTNIAGGSAVFEGSVGSFVVKIFETTVAAAGLTLRAARKEGFDADHALVVQTDRAHFYPSRELMTLDLIFDRKTRRILGIQGIGKNGDAVVARIDTVAAMLPQKATIEDLSNVELAYSPPYASAMDILNAVANTAENILDGFNRTMDLEEFEKCFLSEPCDDVVCLDVRGPQDAAPFVARFGDRWINIPQETLDRRLEAVPQGKRLIVVCNTGVRSYQALLQLRKAGHEDAASLQGGIATLKDAGFIQIEGEDKGTP</sequence>